<gene>
    <name evidence="3" type="ORF">BDV98DRAFT_567195</name>
</gene>
<feature type="compositionally biased region" description="Low complexity" evidence="1">
    <location>
        <begin position="213"/>
        <end position="224"/>
    </location>
</feature>
<dbReference type="EMBL" id="ML178824">
    <property type="protein sequence ID" value="TFL01580.1"/>
    <property type="molecule type" value="Genomic_DNA"/>
</dbReference>
<keyword evidence="2" id="KW-0812">Transmembrane</keyword>
<sequence length="237" mass="25033">MGVDIANGISEMASRLSLSSLWSTYLDYLVFYAPNSWVARIASIFRILSFLVILPLAILGCLDIASYVVARTLGVVDDLKASTSDNATIHTTDSSPRAPEEVPSIVVSNESPISARGPLLHTSHTSSEKLASSDHYFAAAEDIGLSGAEIFSPAVSRPTSPTISRRQLKDDFHFGSGASSSMSSISVFTTSPTLSRSPSPTLSRRTLREDDSSASLPAGGSSSSNDGSMRRRKGGAS</sequence>
<feature type="region of interest" description="Disordered" evidence="1">
    <location>
        <begin position="178"/>
        <end position="237"/>
    </location>
</feature>
<feature type="transmembrane region" description="Helical" evidence="2">
    <location>
        <begin position="44"/>
        <end position="70"/>
    </location>
</feature>
<proteinExistence type="predicted"/>
<reference evidence="3 4" key="1">
    <citation type="journal article" date="2019" name="Nat. Ecol. Evol.">
        <title>Megaphylogeny resolves global patterns of mushroom evolution.</title>
        <authorList>
            <person name="Varga T."/>
            <person name="Krizsan K."/>
            <person name="Foldi C."/>
            <person name="Dima B."/>
            <person name="Sanchez-Garcia M."/>
            <person name="Sanchez-Ramirez S."/>
            <person name="Szollosi G.J."/>
            <person name="Szarkandi J.G."/>
            <person name="Papp V."/>
            <person name="Albert L."/>
            <person name="Andreopoulos W."/>
            <person name="Angelini C."/>
            <person name="Antonin V."/>
            <person name="Barry K.W."/>
            <person name="Bougher N.L."/>
            <person name="Buchanan P."/>
            <person name="Buyck B."/>
            <person name="Bense V."/>
            <person name="Catcheside P."/>
            <person name="Chovatia M."/>
            <person name="Cooper J."/>
            <person name="Damon W."/>
            <person name="Desjardin D."/>
            <person name="Finy P."/>
            <person name="Geml J."/>
            <person name="Haridas S."/>
            <person name="Hughes K."/>
            <person name="Justo A."/>
            <person name="Karasinski D."/>
            <person name="Kautmanova I."/>
            <person name="Kiss B."/>
            <person name="Kocsube S."/>
            <person name="Kotiranta H."/>
            <person name="LaButti K.M."/>
            <person name="Lechner B.E."/>
            <person name="Liimatainen K."/>
            <person name="Lipzen A."/>
            <person name="Lukacs Z."/>
            <person name="Mihaltcheva S."/>
            <person name="Morgado L.N."/>
            <person name="Niskanen T."/>
            <person name="Noordeloos M.E."/>
            <person name="Ohm R.A."/>
            <person name="Ortiz-Santana B."/>
            <person name="Ovrebo C."/>
            <person name="Racz N."/>
            <person name="Riley R."/>
            <person name="Savchenko A."/>
            <person name="Shiryaev A."/>
            <person name="Soop K."/>
            <person name="Spirin V."/>
            <person name="Szebenyi C."/>
            <person name="Tomsovsky M."/>
            <person name="Tulloss R.E."/>
            <person name="Uehling J."/>
            <person name="Grigoriev I.V."/>
            <person name="Vagvolgyi C."/>
            <person name="Papp T."/>
            <person name="Martin F.M."/>
            <person name="Miettinen O."/>
            <person name="Hibbett D.S."/>
            <person name="Nagy L.G."/>
        </authorList>
    </citation>
    <scope>NUCLEOTIDE SEQUENCE [LARGE SCALE GENOMIC DNA]</scope>
    <source>
        <strain evidence="3 4">CBS 309.79</strain>
    </source>
</reference>
<keyword evidence="4" id="KW-1185">Reference proteome</keyword>
<evidence type="ECO:0000313" key="4">
    <source>
        <dbReference type="Proteomes" id="UP000305067"/>
    </source>
</evidence>
<evidence type="ECO:0000313" key="3">
    <source>
        <dbReference type="EMBL" id="TFL01580.1"/>
    </source>
</evidence>
<name>A0A5C3QKB1_9AGAR</name>
<keyword evidence="2" id="KW-0472">Membrane</keyword>
<feature type="compositionally biased region" description="Low complexity" evidence="1">
    <location>
        <begin position="178"/>
        <end position="204"/>
    </location>
</feature>
<organism evidence="3 4">
    <name type="scientific">Pterulicium gracile</name>
    <dbReference type="NCBI Taxonomy" id="1884261"/>
    <lineage>
        <taxon>Eukaryota</taxon>
        <taxon>Fungi</taxon>
        <taxon>Dikarya</taxon>
        <taxon>Basidiomycota</taxon>
        <taxon>Agaricomycotina</taxon>
        <taxon>Agaricomycetes</taxon>
        <taxon>Agaricomycetidae</taxon>
        <taxon>Agaricales</taxon>
        <taxon>Pleurotineae</taxon>
        <taxon>Pterulaceae</taxon>
        <taxon>Pterulicium</taxon>
    </lineage>
</organism>
<dbReference type="OrthoDB" id="3363417at2759"/>
<dbReference type="Proteomes" id="UP000305067">
    <property type="component" value="Unassembled WGS sequence"/>
</dbReference>
<keyword evidence="2" id="KW-1133">Transmembrane helix</keyword>
<protein>
    <submittedName>
        <fullName evidence="3">Uncharacterized protein</fullName>
    </submittedName>
</protein>
<accession>A0A5C3QKB1</accession>
<evidence type="ECO:0000256" key="1">
    <source>
        <dbReference type="SAM" id="MobiDB-lite"/>
    </source>
</evidence>
<evidence type="ECO:0000256" key="2">
    <source>
        <dbReference type="SAM" id="Phobius"/>
    </source>
</evidence>
<dbReference type="AlphaFoldDB" id="A0A5C3QKB1"/>